<dbReference type="EMBL" id="JACBXS010000001">
    <property type="protein sequence ID" value="NYS23468.1"/>
    <property type="molecule type" value="Genomic_DNA"/>
</dbReference>
<keyword evidence="2" id="KW-0032">Aminotransferase</keyword>
<dbReference type="Pfam" id="PF00425">
    <property type="entry name" value="Chorismate_bind"/>
    <property type="match status" value="1"/>
</dbReference>
<gene>
    <name evidence="2" type="ORF">HUK65_00570</name>
</gene>
<comment type="caution">
    <text evidence="2">The sequence shown here is derived from an EMBL/GenBank/DDBJ whole genome shotgun (WGS) entry which is preliminary data.</text>
</comment>
<organism evidence="2 3">
    <name type="scientific">Rhabdonatronobacter sediminivivens</name>
    <dbReference type="NCBI Taxonomy" id="2743469"/>
    <lineage>
        <taxon>Bacteria</taxon>
        <taxon>Pseudomonadati</taxon>
        <taxon>Pseudomonadota</taxon>
        <taxon>Alphaproteobacteria</taxon>
        <taxon>Rhodobacterales</taxon>
        <taxon>Paracoccaceae</taxon>
        <taxon>Rhabdonatronobacter</taxon>
    </lineage>
</organism>
<dbReference type="GO" id="GO:0009396">
    <property type="term" value="P:folic acid-containing compound biosynthetic process"/>
    <property type="evidence" value="ECO:0007669"/>
    <property type="project" value="InterPro"/>
</dbReference>
<evidence type="ECO:0000313" key="2">
    <source>
        <dbReference type="EMBL" id="NYS23468.1"/>
    </source>
</evidence>
<protein>
    <submittedName>
        <fullName evidence="2">Aminodeoxychorismate synthase component I</fullName>
        <ecNumber evidence="2">2.6.1.85</ecNumber>
    </submittedName>
</protein>
<dbReference type="InterPro" id="IPR015890">
    <property type="entry name" value="Chorismate_C"/>
</dbReference>
<dbReference type="InterPro" id="IPR019999">
    <property type="entry name" value="Anth_synth_I-like"/>
</dbReference>
<evidence type="ECO:0000313" key="3">
    <source>
        <dbReference type="Proteomes" id="UP000529417"/>
    </source>
</evidence>
<dbReference type="PANTHER" id="PTHR11236">
    <property type="entry name" value="AMINOBENZOATE/ANTHRANILATE SYNTHASE"/>
    <property type="match status" value="1"/>
</dbReference>
<dbReference type="GO" id="GO:0046820">
    <property type="term" value="F:4-amino-4-deoxychorismate synthase activity"/>
    <property type="evidence" value="ECO:0007669"/>
    <property type="project" value="UniProtKB-EC"/>
</dbReference>
<dbReference type="GO" id="GO:0000162">
    <property type="term" value="P:L-tryptophan biosynthetic process"/>
    <property type="evidence" value="ECO:0007669"/>
    <property type="project" value="TreeGrafter"/>
</dbReference>
<dbReference type="Gene3D" id="3.60.120.10">
    <property type="entry name" value="Anthranilate synthase"/>
    <property type="match status" value="1"/>
</dbReference>
<evidence type="ECO:0000259" key="1">
    <source>
        <dbReference type="Pfam" id="PF00425"/>
    </source>
</evidence>
<dbReference type="PANTHER" id="PTHR11236:SF50">
    <property type="entry name" value="AMINODEOXYCHORISMATE SYNTHASE COMPONENT 1"/>
    <property type="match status" value="1"/>
</dbReference>
<reference evidence="2 3" key="1">
    <citation type="journal article" date="2000" name="Arch. Microbiol.">
        <title>Rhodobaca bogoriensis gen. nov. and sp. nov., an alkaliphilic purple nonsulfur bacterium from African Rift Valley soda lakes.</title>
        <authorList>
            <person name="Milford A.D."/>
            <person name="Achenbach L.A."/>
            <person name="Jung D.O."/>
            <person name="Madigan M.T."/>
        </authorList>
    </citation>
    <scope>NUCLEOTIDE SEQUENCE [LARGE SCALE GENOMIC DNA]</scope>
    <source>
        <strain evidence="2 3">2376</strain>
    </source>
</reference>
<dbReference type="InterPro" id="IPR005801">
    <property type="entry name" value="ADC_synthase"/>
</dbReference>
<dbReference type="SUPFAM" id="SSF56322">
    <property type="entry name" value="ADC synthase"/>
    <property type="match status" value="1"/>
</dbReference>
<dbReference type="AlphaFoldDB" id="A0A7Z0KYJ8"/>
<proteinExistence type="predicted"/>
<dbReference type="PRINTS" id="PR00095">
    <property type="entry name" value="ANTSNTHASEI"/>
</dbReference>
<keyword evidence="2" id="KW-0808">Transferase</keyword>
<name>A0A7Z0KYJ8_9RHOB</name>
<sequence length="380" mass="39975">MIVIEHGPGGQASAFGPPREVLCARSLDEVAPVLERAEAARRAGAWVAGYLAYEAGYAFEPRLRPCLKPDSGAEPLVLLAICDAPEPAAAIQAQATAAADAVRLDPPVPLVSRADYDAAMARLLEYIAAGDCYQVNLTFPMGSRLAAGSALGLYGALRARQDVGFGAFVDLGVGPVIISRSPELFFDVRDGVIESRPMKGTAPRSPDPAEDARLAAALSDSDKVLAENLMIVDLLRNDIGRISEIGSVSVPELFAVESFATVHQMSSRIRGRLQAGTGLTALMAALFPCGSVTGAPKIRAMQIIAELEPQSRGVYCGAVGWAAPGGDQCWSVAIRTLRLYPDGGVLANVGGGVVQDSTAEGEWEEALWKARYMQGLTRPG</sequence>
<accession>A0A7Z0KYJ8</accession>
<dbReference type="NCBIfam" id="TIGR00553">
    <property type="entry name" value="pabB"/>
    <property type="match status" value="1"/>
</dbReference>
<dbReference type="EC" id="2.6.1.85" evidence="2"/>
<dbReference type="Proteomes" id="UP000529417">
    <property type="component" value="Unassembled WGS sequence"/>
</dbReference>
<dbReference type="InterPro" id="IPR005802">
    <property type="entry name" value="ADC_synth_comp_1"/>
</dbReference>
<dbReference type="RefSeq" id="WP_179904171.1">
    <property type="nucleotide sequence ID" value="NZ_JACBXS010000001.1"/>
</dbReference>
<keyword evidence="3" id="KW-1185">Reference proteome</keyword>
<feature type="domain" description="Chorismate-utilising enzyme C-terminal" evidence="1">
    <location>
        <begin position="113"/>
        <end position="368"/>
    </location>
</feature>
<dbReference type="NCBIfam" id="NF005698">
    <property type="entry name" value="PRK07508.1"/>
    <property type="match status" value="1"/>
</dbReference>